<dbReference type="EMBL" id="CP055903">
    <property type="protein sequence ID" value="QKX63583.1"/>
    <property type="molecule type" value="Genomic_DNA"/>
</dbReference>
<feature type="region of interest" description="Disordered" evidence="2">
    <location>
        <begin position="1"/>
        <end position="21"/>
    </location>
</feature>
<feature type="region of interest" description="Disordered" evidence="2">
    <location>
        <begin position="521"/>
        <end position="550"/>
    </location>
</feature>
<dbReference type="GO" id="GO:0005634">
    <property type="term" value="C:nucleus"/>
    <property type="evidence" value="ECO:0007669"/>
    <property type="project" value="InterPro"/>
</dbReference>
<feature type="region of interest" description="Disordered" evidence="2">
    <location>
        <begin position="384"/>
        <end position="429"/>
    </location>
</feature>
<dbReference type="OrthoDB" id="2536795at2759"/>
<dbReference type="GeneID" id="55998233"/>
<accession>A0A7H8RG71</accession>
<feature type="compositionally biased region" description="Basic and acidic residues" evidence="2">
    <location>
        <begin position="406"/>
        <end position="418"/>
    </location>
</feature>
<keyword evidence="1" id="KW-0175">Coiled coil</keyword>
<keyword evidence="4" id="KW-1185">Reference proteome</keyword>
<dbReference type="Proteomes" id="UP000509510">
    <property type="component" value="Chromosome VI"/>
</dbReference>
<feature type="coiled-coil region" evidence="1">
    <location>
        <begin position="80"/>
        <end position="107"/>
    </location>
</feature>
<dbReference type="GO" id="GO:0007623">
    <property type="term" value="P:circadian rhythm"/>
    <property type="evidence" value="ECO:0007669"/>
    <property type="project" value="InterPro"/>
</dbReference>
<evidence type="ECO:0000256" key="1">
    <source>
        <dbReference type="SAM" id="Coils"/>
    </source>
</evidence>
<dbReference type="GO" id="GO:0005737">
    <property type="term" value="C:cytoplasm"/>
    <property type="evidence" value="ECO:0007669"/>
    <property type="project" value="InterPro"/>
</dbReference>
<dbReference type="Pfam" id="PF09421">
    <property type="entry name" value="FRQ"/>
    <property type="match status" value="1"/>
</dbReference>
<name>A0A7H8RG71_TALRU</name>
<gene>
    <name evidence="3" type="ORF">TRUGW13939_10754</name>
</gene>
<sequence length="587" mass="65769">MSPNIPAEVSESSQKKSASDHWFDEVNHKAASQIGGLGDDPPFLLDNVDVQIGEKHVTTAPDPEDPILSYMRTNDWERENEDLRGIIDDLTLDVKRMKRKLRRYREANPRHLRDDKLFEIRAHRLSVRRKRQLENILERFAADVSVPPRLSKDNSLPNANSLLSEEARMGMLVVLIECLCSPINTSHHTSSRKSNLLQGNQDGWFSINEMLGCIQQASSAVSQHKFSLETLKKHSTRLDISTDGNYLRWKAAKGDPVESRATQDEIQVDNQNFFKSRASTRVPLGFDKMDVMSTIKKNPYYTPSAFLKHGSEAEADSLSMTNSEAESTTQFTVVHPNPQTSKSPKLSSSAPHGRMAYYKNASFYMDYSCDSIDHADLCQDPHQYDKKRKRRRPSESHVSNRFAAYRTEHKENNDKQHEVSSPGLSLNEVPLTPIADGTRARPIELEASGVGDVIPSDNFAVHVTVKYTSVPNSVHTTMTSRAPDNRLSKNRIIPRPKVHSTFKAHVVASIHEELAPSSLPPPTYGVFSSDSSDDEDEISPSELNYSGYGVDKPTHAVSIQKWRAEVVSSLEHDTVGAVSRAEDVEAT</sequence>
<reference evidence="4" key="1">
    <citation type="submission" date="2020-06" db="EMBL/GenBank/DDBJ databases">
        <title>A chromosome-scale genome assembly of Talaromyces rugulosus W13939.</title>
        <authorList>
            <person name="Wang B."/>
            <person name="Guo L."/>
            <person name="Ye K."/>
            <person name="Wang L."/>
        </authorList>
    </citation>
    <scope>NUCLEOTIDE SEQUENCE [LARGE SCALE GENOMIC DNA]</scope>
    <source>
        <strain evidence="4">W13939</strain>
    </source>
</reference>
<dbReference type="InterPro" id="IPR018554">
    <property type="entry name" value="FRQ"/>
</dbReference>
<protein>
    <recommendedName>
        <fullName evidence="5">Frequency clock protein</fullName>
    </recommendedName>
</protein>
<dbReference type="KEGG" id="trg:TRUGW13939_10754"/>
<organism evidence="3 4">
    <name type="scientific">Talaromyces rugulosus</name>
    <name type="common">Penicillium rugulosum</name>
    <dbReference type="NCBI Taxonomy" id="121627"/>
    <lineage>
        <taxon>Eukaryota</taxon>
        <taxon>Fungi</taxon>
        <taxon>Dikarya</taxon>
        <taxon>Ascomycota</taxon>
        <taxon>Pezizomycotina</taxon>
        <taxon>Eurotiomycetes</taxon>
        <taxon>Eurotiomycetidae</taxon>
        <taxon>Eurotiales</taxon>
        <taxon>Trichocomaceae</taxon>
        <taxon>Talaromyces</taxon>
        <taxon>Talaromyces sect. Islandici</taxon>
    </lineage>
</organism>
<evidence type="ECO:0000256" key="2">
    <source>
        <dbReference type="SAM" id="MobiDB-lite"/>
    </source>
</evidence>
<evidence type="ECO:0000313" key="3">
    <source>
        <dbReference type="EMBL" id="QKX63583.1"/>
    </source>
</evidence>
<dbReference type="RefSeq" id="XP_035349757.1">
    <property type="nucleotide sequence ID" value="XM_035493864.1"/>
</dbReference>
<evidence type="ECO:0000313" key="4">
    <source>
        <dbReference type="Proteomes" id="UP000509510"/>
    </source>
</evidence>
<dbReference type="GO" id="GO:0006355">
    <property type="term" value="P:regulation of DNA-templated transcription"/>
    <property type="evidence" value="ECO:0007669"/>
    <property type="project" value="InterPro"/>
</dbReference>
<dbReference type="AlphaFoldDB" id="A0A7H8RG71"/>
<proteinExistence type="predicted"/>
<evidence type="ECO:0008006" key="5">
    <source>
        <dbReference type="Google" id="ProtNLM"/>
    </source>
</evidence>